<dbReference type="OrthoDB" id="6780049at2759"/>
<evidence type="ECO:0000313" key="3">
    <source>
        <dbReference type="EMBL" id="ERL92919.1"/>
    </source>
</evidence>
<feature type="chain" id="PRO_5009707895" evidence="1">
    <location>
        <begin position="19"/>
        <end position="288"/>
    </location>
</feature>
<name>N6U981_DENPD</name>
<evidence type="ECO:0000313" key="4">
    <source>
        <dbReference type="Proteomes" id="UP000030742"/>
    </source>
</evidence>
<dbReference type="EMBL" id="KB741019">
    <property type="protein sequence ID" value="ENN75142.1"/>
    <property type="molecule type" value="Genomic_DNA"/>
</dbReference>
<keyword evidence="1" id="KW-0732">Signal</keyword>
<protein>
    <submittedName>
        <fullName evidence="2">Uncharacterized protein</fullName>
    </submittedName>
</protein>
<dbReference type="OMA" id="KHENRMA"/>
<accession>N6U981</accession>
<dbReference type="HOGENOM" id="CLU_967292_0_0_1"/>
<evidence type="ECO:0000313" key="2">
    <source>
        <dbReference type="EMBL" id="ENN75142.1"/>
    </source>
</evidence>
<evidence type="ECO:0000256" key="1">
    <source>
        <dbReference type="SAM" id="SignalP"/>
    </source>
</evidence>
<gene>
    <name evidence="3" type="ORF">D910_10224</name>
    <name evidence="2" type="ORF">YQE_08255</name>
</gene>
<feature type="signal peptide" evidence="1">
    <location>
        <begin position="1"/>
        <end position="18"/>
    </location>
</feature>
<reference evidence="2 4" key="1">
    <citation type="journal article" date="2013" name="Genome Biol.">
        <title>Draft genome of the mountain pine beetle, Dendroctonus ponderosae Hopkins, a major forest pest.</title>
        <authorList>
            <person name="Keeling C.I."/>
            <person name="Yuen M.M."/>
            <person name="Liao N.Y."/>
            <person name="Docking T.R."/>
            <person name="Chan S.K."/>
            <person name="Taylor G.A."/>
            <person name="Palmquist D.L."/>
            <person name="Jackman S.D."/>
            <person name="Nguyen A."/>
            <person name="Li M."/>
            <person name="Henderson H."/>
            <person name="Janes J.K."/>
            <person name="Zhao Y."/>
            <person name="Pandoh P."/>
            <person name="Moore R."/>
            <person name="Sperling F.A."/>
            <person name="Huber D.P."/>
            <person name="Birol I."/>
            <person name="Jones S.J."/>
            <person name="Bohlmann J."/>
        </authorList>
    </citation>
    <scope>NUCLEOTIDE SEQUENCE</scope>
</reference>
<dbReference type="AlphaFoldDB" id="N6U981"/>
<dbReference type="Proteomes" id="UP000030742">
    <property type="component" value="Unassembled WGS sequence"/>
</dbReference>
<proteinExistence type="predicted"/>
<organism evidence="2">
    <name type="scientific">Dendroctonus ponderosae</name>
    <name type="common">Mountain pine beetle</name>
    <dbReference type="NCBI Taxonomy" id="77166"/>
    <lineage>
        <taxon>Eukaryota</taxon>
        <taxon>Metazoa</taxon>
        <taxon>Ecdysozoa</taxon>
        <taxon>Arthropoda</taxon>
        <taxon>Hexapoda</taxon>
        <taxon>Insecta</taxon>
        <taxon>Pterygota</taxon>
        <taxon>Neoptera</taxon>
        <taxon>Endopterygota</taxon>
        <taxon>Coleoptera</taxon>
        <taxon>Polyphaga</taxon>
        <taxon>Cucujiformia</taxon>
        <taxon>Curculionidae</taxon>
        <taxon>Scolytinae</taxon>
        <taxon>Dendroctonus</taxon>
    </lineage>
</organism>
<feature type="non-terminal residue" evidence="2">
    <location>
        <position position="1"/>
    </location>
</feature>
<dbReference type="EMBL" id="KB632338">
    <property type="protein sequence ID" value="ERL92919.1"/>
    <property type="molecule type" value="Genomic_DNA"/>
</dbReference>
<sequence length="288" mass="33287">MWYLGLVLAVFYSVLVQGNNLLEECAKFYRPKNYIDVMSQSMPYMDQLLIPDNLKKVDIDGYRSKINSIQPTPVVTTRVLQVKTKYVYVNPVCVKYSSKQKLCKHENRMAGNINKLITKEYFLKGQVEQRVESAIDVNSEEYSPKPDKFSLKVSFDRIGKQLNPLTAIHPDIGLLEPSESEEEYRSFGSGANRHTPSMTAKKVQEMLIEDRLDQLETILPNYHRKRIFETSTMYVTKTLRNKRSMATLVVKNCIPVGFDICGKKRKSRRTSKIARDALDDDEDRMYFG</sequence>